<dbReference type="RefSeq" id="WP_072857327.1">
    <property type="nucleotide sequence ID" value="NZ_FQUE01000004.1"/>
</dbReference>
<evidence type="ECO:0000256" key="1">
    <source>
        <dbReference type="ARBA" id="ARBA00005254"/>
    </source>
</evidence>
<dbReference type="AlphaFoldDB" id="A0A1M5A9N5"/>
<protein>
    <submittedName>
        <fullName evidence="3">Short chain enoyl-CoA hydratase /Enoyl-CoA hydratase</fullName>
    </submittedName>
</protein>
<feature type="transmembrane region" description="Helical" evidence="2">
    <location>
        <begin position="126"/>
        <end position="145"/>
    </location>
</feature>
<keyword evidence="2" id="KW-0812">Transmembrane</keyword>
<gene>
    <name evidence="3" type="ORF">SAMN05444339_104305</name>
</gene>
<evidence type="ECO:0000313" key="3">
    <source>
        <dbReference type="EMBL" id="SHF26746.1"/>
    </source>
</evidence>
<evidence type="ECO:0000256" key="2">
    <source>
        <dbReference type="SAM" id="Phobius"/>
    </source>
</evidence>
<dbReference type="SUPFAM" id="SSF52096">
    <property type="entry name" value="ClpP/crotonase"/>
    <property type="match status" value="1"/>
</dbReference>
<dbReference type="CDD" id="cd06558">
    <property type="entry name" value="crotonase-like"/>
    <property type="match status" value="1"/>
</dbReference>
<dbReference type="STRING" id="366533.SAMN05444339_104305"/>
<keyword evidence="2" id="KW-1133">Transmembrane helix</keyword>
<dbReference type="PANTHER" id="PTHR43459">
    <property type="entry name" value="ENOYL-COA HYDRATASE"/>
    <property type="match status" value="1"/>
</dbReference>
<accession>A0A1M5A9N5</accession>
<dbReference type="GO" id="GO:0003824">
    <property type="term" value="F:catalytic activity"/>
    <property type="evidence" value="ECO:0007669"/>
    <property type="project" value="UniProtKB-ARBA"/>
</dbReference>
<keyword evidence="2" id="KW-0472">Membrane</keyword>
<keyword evidence="4" id="KW-1185">Reference proteome</keyword>
<comment type="similarity">
    <text evidence="1">Belongs to the enoyl-CoA hydratase/isomerase family.</text>
</comment>
<dbReference type="Gene3D" id="3.90.226.10">
    <property type="entry name" value="2-enoyl-CoA Hydratase, Chain A, domain 1"/>
    <property type="match status" value="1"/>
</dbReference>
<dbReference type="EMBL" id="FQUE01000004">
    <property type="protein sequence ID" value="SHF26746.1"/>
    <property type="molecule type" value="Genomic_DNA"/>
</dbReference>
<dbReference type="OrthoDB" id="9781757at2"/>
<dbReference type="Gene3D" id="1.10.12.10">
    <property type="entry name" value="Lyase 2-enoyl-coa Hydratase, Chain A, domain 2"/>
    <property type="match status" value="1"/>
</dbReference>
<proteinExistence type="inferred from homology"/>
<evidence type="ECO:0000313" key="4">
    <source>
        <dbReference type="Proteomes" id="UP000183987"/>
    </source>
</evidence>
<feature type="transmembrane region" description="Helical" evidence="2">
    <location>
        <begin position="88"/>
        <end position="114"/>
    </location>
</feature>
<dbReference type="InterPro" id="IPR001753">
    <property type="entry name" value="Enoyl-CoA_hydra/iso"/>
</dbReference>
<dbReference type="Proteomes" id="UP000183987">
    <property type="component" value="Unassembled WGS sequence"/>
</dbReference>
<dbReference type="Pfam" id="PF00378">
    <property type="entry name" value="ECH_1"/>
    <property type="match status" value="1"/>
</dbReference>
<reference evidence="4" key="1">
    <citation type="submission" date="2016-11" db="EMBL/GenBank/DDBJ databases">
        <authorList>
            <person name="Varghese N."/>
            <person name="Submissions S."/>
        </authorList>
    </citation>
    <scope>NUCLEOTIDE SEQUENCE [LARGE SCALE GENOMIC DNA]</scope>
    <source>
        <strain evidence="4">DSM 29326</strain>
    </source>
</reference>
<dbReference type="InterPro" id="IPR014748">
    <property type="entry name" value="Enoyl-CoA_hydra_C"/>
</dbReference>
<dbReference type="InterPro" id="IPR029045">
    <property type="entry name" value="ClpP/crotonase-like_dom_sf"/>
</dbReference>
<dbReference type="PANTHER" id="PTHR43459:SF1">
    <property type="entry name" value="EG:BACN32G11.4 PROTEIN"/>
    <property type="match status" value="1"/>
</dbReference>
<name>A0A1M5A9N5_LOKAT</name>
<organism evidence="3 4">
    <name type="scientific">Loktanella atrilutea</name>
    <dbReference type="NCBI Taxonomy" id="366533"/>
    <lineage>
        <taxon>Bacteria</taxon>
        <taxon>Pseudomonadati</taxon>
        <taxon>Pseudomonadota</taxon>
        <taxon>Alphaproteobacteria</taxon>
        <taxon>Rhodobacterales</taxon>
        <taxon>Roseobacteraceae</taxon>
        <taxon>Loktanella</taxon>
    </lineage>
</organism>
<sequence length="253" mass="26656">MLIETERDGRTVVVTLNDPDRRNALSPDMRAQMVEALDPVMLDREVRAVVLVGQGDHFCAGGDLKSMKSGDPIYARTRMMITARLVRLLAAGPVPVVAAVEGAAFGAGLSLAALADVNVVSSTATFGAVFGKVGLMADVGLLWALPNRIGPARAKRFLLQNTVVKAEAAPDGLVDHLCDPGQALDRAMQIAAAFADQAPLPLAATKSAFAQMADFDRALALEADLQGFLMASADHAEGRAAFFDKRDPVFKGA</sequence>